<accession>A0AAU4K028</accession>
<keyword evidence="2" id="KW-1185">Reference proteome</keyword>
<sequence length="137" mass="14626">MTVHGWGHVCVQCLHAGAVHRLARDADTMAGPYTCRSRGCHCSIDDRDSGVLVPLDRTDFLALFPTWPAPLHAMLDEGDPMAHPPMNPNLSIRVVDGRAYLAVLGGDAVTELELSRDDLSALAGEAVRKAMVLALGG</sequence>
<protein>
    <submittedName>
        <fullName evidence="1">Uncharacterized protein</fullName>
    </submittedName>
</protein>
<proteinExistence type="predicted"/>
<dbReference type="KEGG" id="whr:OG579_16935"/>
<evidence type="ECO:0000313" key="2">
    <source>
        <dbReference type="Proteomes" id="UP001432128"/>
    </source>
</evidence>
<name>A0AAU4K028_9NOCA</name>
<dbReference type="Proteomes" id="UP001432128">
    <property type="component" value="Chromosome"/>
</dbReference>
<dbReference type="RefSeq" id="WP_328856881.1">
    <property type="nucleotide sequence ID" value="NZ_CP108021.1"/>
</dbReference>
<evidence type="ECO:0000313" key="1">
    <source>
        <dbReference type="EMBL" id="WUM19372.1"/>
    </source>
</evidence>
<reference evidence="1 2" key="1">
    <citation type="submission" date="2022-10" db="EMBL/GenBank/DDBJ databases">
        <title>The complete genomes of actinobacterial strains from the NBC collection.</title>
        <authorList>
            <person name="Joergensen T.S."/>
            <person name="Alvarez Arevalo M."/>
            <person name="Sterndorff E.B."/>
            <person name="Faurdal D."/>
            <person name="Vuksanovic O."/>
            <person name="Mourched A.-S."/>
            <person name="Charusanti P."/>
            <person name="Shaw S."/>
            <person name="Blin K."/>
            <person name="Weber T."/>
        </authorList>
    </citation>
    <scope>NUCLEOTIDE SEQUENCE [LARGE SCALE GENOMIC DNA]</scope>
    <source>
        <strain evidence="1 2">NBC_00319</strain>
    </source>
</reference>
<gene>
    <name evidence="1" type="ORF">OG579_16935</name>
</gene>
<dbReference type="AlphaFoldDB" id="A0AAU4K028"/>
<organism evidence="1 2">
    <name type="scientific">Williamsia herbipolensis</name>
    <dbReference type="NCBI Taxonomy" id="1603258"/>
    <lineage>
        <taxon>Bacteria</taxon>
        <taxon>Bacillati</taxon>
        <taxon>Actinomycetota</taxon>
        <taxon>Actinomycetes</taxon>
        <taxon>Mycobacteriales</taxon>
        <taxon>Nocardiaceae</taxon>
        <taxon>Williamsia</taxon>
    </lineage>
</organism>
<dbReference type="EMBL" id="CP108021">
    <property type="protein sequence ID" value="WUM19372.1"/>
    <property type="molecule type" value="Genomic_DNA"/>
</dbReference>